<organism evidence="7 9">
    <name type="scientific">Adineta steineri</name>
    <dbReference type="NCBI Taxonomy" id="433720"/>
    <lineage>
        <taxon>Eukaryota</taxon>
        <taxon>Metazoa</taxon>
        <taxon>Spiralia</taxon>
        <taxon>Gnathifera</taxon>
        <taxon>Rotifera</taxon>
        <taxon>Eurotatoria</taxon>
        <taxon>Bdelloidea</taxon>
        <taxon>Adinetida</taxon>
        <taxon>Adinetidae</taxon>
        <taxon>Adineta</taxon>
    </lineage>
</organism>
<evidence type="ECO:0000256" key="3">
    <source>
        <dbReference type="ARBA" id="ARBA00022989"/>
    </source>
</evidence>
<proteinExistence type="predicted"/>
<comment type="caution">
    <text evidence="7">The sequence shown here is derived from an EMBL/GenBank/DDBJ whole genome shotgun (WGS) entry which is preliminary data.</text>
</comment>
<evidence type="ECO:0000256" key="5">
    <source>
        <dbReference type="SAM" id="Phobius"/>
    </source>
</evidence>
<dbReference type="EMBL" id="CAJOAZ010000420">
    <property type="protein sequence ID" value="CAF3643952.1"/>
    <property type="molecule type" value="Genomic_DNA"/>
</dbReference>
<evidence type="ECO:0000313" key="8">
    <source>
        <dbReference type="EMBL" id="CAF3643952.1"/>
    </source>
</evidence>
<name>A0A814UA77_9BILA</name>
<evidence type="ECO:0000259" key="6">
    <source>
        <dbReference type="Pfam" id="PF05154"/>
    </source>
</evidence>
<evidence type="ECO:0000256" key="2">
    <source>
        <dbReference type="ARBA" id="ARBA00022692"/>
    </source>
</evidence>
<dbReference type="InterPro" id="IPR007829">
    <property type="entry name" value="TM2"/>
</dbReference>
<feature type="transmembrane region" description="Helical" evidence="5">
    <location>
        <begin position="6"/>
        <end position="24"/>
    </location>
</feature>
<feature type="transmembrane region" description="Helical" evidence="5">
    <location>
        <begin position="84"/>
        <end position="103"/>
    </location>
</feature>
<sequence length="197" mass="22986">MYKIIYSLIIIFTLLNILGHSRIIPEKNIIHSNRLSYLRRWGRWCSNDYECGHGFCQAYKCQCYRGYITWKFMDVCNYKQRTKLTAFLVSFFVGIFGIDWFVLSQGKAGYIIAGIIKLIISLGCITAWPVIIFNLSKKKPNLASVATLINVTFSLTTFIWWLTDWIRVLAEVFYDGNGAPLQTWGYNNNNDRFPYRV</sequence>
<comment type="subcellular location">
    <subcellularLocation>
        <location evidence="1">Membrane</location>
        <topology evidence="1">Multi-pass membrane protein</topology>
    </subcellularLocation>
</comment>
<reference evidence="7" key="1">
    <citation type="submission" date="2021-02" db="EMBL/GenBank/DDBJ databases">
        <authorList>
            <person name="Nowell W R."/>
        </authorList>
    </citation>
    <scope>NUCLEOTIDE SEQUENCE</scope>
</reference>
<dbReference type="GO" id="GO:0016020">
    <property type="term" value="C:membrane"/>
    <property type="evidence" value="ECO:0007669"/>
    <property type="project" value="UniProtKB-SubCell"/>
</dbReference>
<protein>
    <recommendedName>
        <fullName evidence="6">TM2 domain-containing protein</fullName>
    </recommendedName>
</protein>
<dbReference type="Proteomes" id="UP000663845">
    <property type="component" value="Unassembled WGS sequence"/>
</dbReference>
<feature type="transmembrane region" description="Helical" evidence="5">
    <location>
        <begin position="109"/>
        <end position="135"/>
    </location>
</feature>
<dbReference type="Proteomes" id="UP000663844">
    <property type="component" value="Unassembled WGS sequence"/>
</dbReference>
<evidence type="ECO:0000313" key="9">
    <source>
        <dbReference type="Proteomes" id="UP000663845"/>
    </source>
</evidence>
<evidence type="ECO:0000256" key="4">
    <source>
        <dbReference type="ARBA" id="ARBA00023136"/>
    </source>
</evidence>
<evidence type="ECO:0000313" key="7">
    <source>
        <dbReference type="EMBL" id="CAF1171897.1"/>
    </source>
</evidence>
<dbReference type="EMBL" id="CAJNOG010000321">
    <property type="protein sequence ID" value="CAF1171897.1"/>
    <property type="molecule type" value="Genomic_DNA"/>
</dbReference>
<keyword evidence="2 5" id="KW-0812">Transmembrane</keyword>
<dbReference type="Pfam" id="PF05154">
    <property type="entry name" value="TM2"/>
    <property type="match status" value="1"/>
</dbReference>
<gene>
    <name evidence="7" type="ORF">JYZ213_LOCUS25263</name>
    <name evidence="8" type="ORF">OXD698_LOCUS8635</name>
</gene>
<evidence type="ECO:0000256" key="1">
    <source>
        <dbReference type="ARBA" id="ARBA00004141"/>
    </source>
</evidence>
<keyword evidence="4 5" id="KW-0472">Membrane</keyword>
<dbReference type="AlphaFoldDB" id="A0A814UA77"/>
<feature type="domain" description="TM2" evidence="6">
    <location>
        <begin position="80"/>
        <end position="131"/>
    </location>
</feature>
<keyword evidence="3 5" id="KW-1133">Transmembrane helix</keyword>
<accession>A0A814UA77</accession>
<feature type="transmembrane region" description="Helical" evidence="5">
    <location>
        <begin position="142"/>
        <end position="162"/>
    </location>
</feature>